<feature type="compositionally biased region" description="Basic and acidic residues" evidence="3">
    <location>
        <begin position="917"/>
        <end position="932"/>
    </location>
</feature>
<feature type="compositionally biased region" description="Basic and acidic residues" evidence="3">
    <location>
        <begin position="973"/>
        <end position="1014"/>
    </location>
</feature>
<feature type="region of interest" description="Disordered" evidence="3">
    <location>
        <begin position="750"/>
        <end position="790"/>
    </location>
</feature>
<name>A0A835JRQ4_9ROSI</name>
<dbReference type="PROSITE" id="PS51375">
    <property type="entry name" value="PPR"/>
    <property type="match status" value="7"/>
</dbReference>
<dbReference type="SMART" id="SM00271">
    <property type="entry name" value="DnaJ"/>
    <property type="match status" value="1"/>
</dbReference>
<keyword evidence="1" id="KW-0677">Repeat</keyword>
<evidence type="ECO:0000259" key="4">
    <source>
        <dbReference type="PROSITE" id="PS50076"/>
    </source>
</evidence>
<feature type="compositionally biased region" description="Acidic residues" evidence="3">
    <location>
        <begin position="904"/>
        <end position="916"/>
    </location>
</feature>
<dbReference type="InterPro" id="IPR001623">
    <property type="entry name" value="DnaJ_domain"/>
</dbReference>
<accession>A0A835JRQ4</accession>
<dbReference type="PANTHER" id="PTHR45089">
    <property type="entry name" value="DNAJ HEAT SHOCK AMINO-TERMINAL DOMAIN PROTEIN-RELATED"/>
    <property type="match status" value="1"/>
</dbReference>
<dbReference type="InterPro" id="IPR011990">
    <property type="entry name" value="TPR-like_helical_dom_sf"/>
</dbReference>
<feature type="repeat" description="PPR" evidence="2">
    <location>
        <begin position="539"/>
        <end position="573"/>
    </location>
</feature>
<dbReference type="InterPro" id="IPR036869">
    <property type="entry name" value="J_dom_sf"/>
</dbReference>
<reference evidence="5 6" key="1">
    <citation type="submission" date="2020-10" db="EMBL/GenBank/DDBJ databases">
        <title>Plant Genome Project.</title>
        <authorList>
            <person name="Zhang R.-G."/>
        </authorList>
    </citation>
    <scope>NUCLEOTIDE SEQUENCE [LARGE SCALE GENOMIC DNA]</scope>
    <source>
        <strain evidence="5">FAFU-HL-1</strain>
        <tissue evidence="5">Leaf</tissue>
    </source>
</reference>
<dbReference type="Pfam" id="PF11926">
    <property type="entry name" value="DUF3444"/>
    <property type="match status" value="2"/>
</dbReference>
<dbReference type="NCBIfam" id="TIGR00756">
    <property type="entry name" value="PPR"/>
    <property type="match status" value="5"/>
</dbReference>
<feature type="repeat" description="PPR" evidence="2">
    <location>
        <begin position="35"/>
        <end position="69"/>
    </location>
</feature>
<feature type="domain" description="J" evidence="4">
    <location>
        <begin position="683"/>
        <end position="747"/>
    </location>
</feature>
<dbReference type="FunFam" id="1.25.40.10:FF:000441">
    <property type="entry name" value="Pentatricopeptide repeat-containing protein mitochondrial"/>
    <property type="match status" value="1"/>
</dbReference>
<feature type="region of interest" description="Disordered" evidence="3">
    <location>
        <begin position="843"/>
        <end position="1014"/>
    </location>
</feature>
<feature type="repeat" description="PPR" evidence="2">
    <location>
        <begin position="400"/>
        <end position="434"/>
    </location>
</feature>
<dbReference type="InterPro" id="IPR002885">
    <property type="entry name" value="PPR_rpt"/>
</dbReference>
<evidence type="ECO:0000256" key="1">
    <source>
        <dbReference type="ARBA" id="ARBA00022737"/>
    </source>
</evidence>
<dbReference type="Proteomes" id="UP000657918">
    <property type="component" value="Unassembled WGS sequence"/>
</dbReference>
<evidence type="ECO:0000313" key="5">
    <source>
        <dbReference type="EMBL" id="KAF9673304.1"/>
    </source>
</evidence>
<organism evidence="5 6">
    <name type="scientific">Salix dunnii</name>
    <dbReference type="NCBI Taxonomy" id="1413687"/>
    <lineage>
        <taxon>Eukaryota</taxon>
        <taxon>Viridiplantae</taxon>
        <taxon>Streptophyta</taxon>
        <taxon>Embryophyta</taxon>
        <taxon>Tracheophyta</taxon>
        <taxon>Spermatophyta</taxon>
        <taxon>Magnoliopsida</taxon>
        <taxon>eudicotyledons</taxon>
        <taxon>Gunneridae</taxon>
        <taxon>Pentapetalae</taxon>
        <taxon>rosids</taxon>
        <taxon>fabids</taxon>
        <taxon>Malpighiales</taxon>
        <taxon>Salicaceae</taxon>
        <taxon>Saliceae</taxon>
        <taxon>Salix</taxon>
    </lineage>
</organism>
<dbReference type="OrthoDB" id="10250354at2759"/>
<dbReference type="PRINTS" id="PR00625">
    <property type="entry name" value="JDOMAIN"/>
</dbReference>
<sequence>MHSIIFQITSKITSLARSGYITHARKLFDEMPKRDTVAWNSMLTGYSHLGLHQEALSLFHQMRTSNIKPDHFTFTTTLNACGASSSFLNGTKIHALVIAMGCQSSIPVNNSLIDMYGKCLSPFSANKVFQEMNDSNEVSWGSLLFAYTNSGQFDAAASVFKFMPKKVSAAWNIMISGLGQYGEIELCLEIFKEMRESFREPDQYTYSALVSACAESLDLVYGCMMHAVVIKIGWSSAVEVNNSILSFYAKLGSLNDAMKVFESMGTLTQVSWNAIIDVYMKAGDTSEAFLSFQRMPDKNVVSWTSMITGYARNGYGDEALDFFVGMMKNSLLPDDLTFGAALHACSSLAKLGHGRMVHGCVIRHGFLARVYIGNGLVNMYAKCGDLEGSNLAFNDIYEKDLVSFNAMLFAFGLHGKATQALQLYEDMVASGIKPDKVTFIGLFLTCSHSGLIDKGREFFESMKLVHGLSFNMDHVACMVDMLGRGGYLSEAKELAIKHSKTGDVTSSCEPLLGACSTHSEVETGTNVGATLIDLEPHKETSYYVLLSNLYCTKGRWKEAEMVRKAMVDEGLKKMPGCSWIEVGNKVTAFVAGQSQPCMEELACGSSAFQLGHLNLVMDCNKEEAFRAKGVAENLMVKKDFPTARRILLRAQQLYRDLENISQMLTVCDVHCTAEKKLLGTDMDWYGILQIEETADEATIKKQYRKFALQLHPDKNQFPGAESAFKLIMDAQTVLLDKGKRSLHDIKHKASMRKPAPPFRTPQNATHSSNFTGFNPQYRQSQQPAFQRDSSNGRPTFWTACPFCTVRYQYYIEIINKPLVCQSCNRSFFAYERSGQGLPTASKLNQSSFLQRKNIPNQTTSKEGLGRQGNMSTVPSKTEFRSEKVNGKRKKKQEEESSESCNTETDSDEDMASEEDGDFKAEVKFEYKGERPRRSGRQKQQVSYKENLSDDEDIVRDPKMAKWSGSFCATEEENGNKMREDVSDKEDQSSVAADVKDETGVKQEESNGIKEAEDVKGKDKLEASFCQKNSKTYIGLSSDSTSQSTSDPVSYDYPDPDFHDFDKDRCEECFSAGQVWAVYDTLDAMPRFYARIKKVISPRFNLQITWLEACPDDHNEVEWVEEGLPVACGKFKNGKSQYTDKQLMFSHLIDLEECDQRNTYKIFPRKGETWALFKNWDLKWKSDAGSHQDYEYEFVEILTEYAEGVGARVTFLGKVKGFVSLFCRIRKEGMDVFEIPPAELFRFSHMIPSFKLTGKEREGVPRGSFELDPASLPKTFLETANPEDLGEEVGNSHCDGSCSRSSYKVKPEVVCESGTSMLQPDTKGTSLLSEDNCGSIMEDCSALDAIEIPEPEFFNFDAEKSIEKCQVGQIWSLYSDEDGLPKYYGQIMKIQSDQGFKLWLRWLTPCLLPKTVIQWQDKKMPTCCGRFKAKNGKLKCYSSTGSFSHRLAVEFDGKRNEYTILPRKGEIWALYKNWSPEIKHSDLENCEYDVVEVLDQNDLQIKVSLLERILPSNSYLSTDRREGPSVSCFTSDGISSVRFNQCFDHVPDFNLENAHGYAELDVFCSVCSFNTYLPAFTVERGRWSFVSSMLPVYSPFSVPSSVDMQLHLGDKSPTG</sequence>
<gene>
    <name evidence="5" type="ORF">SADUNF_Sadunf10G0010200</name>
</gene>
<evidence type="ECO:0000256" key="2">
    <source>
        <dbReference type="PROSITE-ProRule" id="PRU00708"/>
    </source>
</evidence>
<dbReference type="Pfam" id="PF00226">
    <property type="entry name" value="DnaJ"/>
    <property type="match status" value="1"/>
</dbReference>
<dbReference type="SUPFAM" id="SSF46565">
    <property type="entry name" value="Chaperone J-domain"/>
    <property type="match status" value="1"/>
</dbReference>
<feature type="repeat" description="PPR" evidence="2">
    <location>
        <begin position="299"/>
        <end position="333"/>
    </location>
</feature>
<evidence type="ECO:0000256" key="3">
    <source>
        <dbReference type="SAM" id="MobiDB-lite"/>
    </source>
</evidence>
<protein>
    <recommendedName>
        <fullName evidence="4">J domain-containing protein</fullName>
    </recommendedName>
</protein>
<dbReference type="InterPro" id="IPR024593">
    <property type="entry name" value="DUF3444"/>
</dbReference>
<proteinExistence type="predicted"/>
<dbReference type="Pfam" id="PF13041">
    <property type="entry name" value="PPR_2"/>
    <property type="match status" value="4"/>
</dbReference>
<dbReference type="Gene3D" id="1.10.287.110">
    <property type="entry name" value="DnaJ domain"/>
    <property type="match status" value="1"/>
</dbReference>
<evidence type="ECO:0000313" key="6">
    <source>
        <dbReference type="Proteomes" id="UP000657918"/>
    </source>
</evidence>
<feature type="compositionally biased region" description="Polar residues" evidence="3">
    <location>
        <begin position="760"/>
        <end position="790"/>
    </location>
</feature>
<feature type="repeat" description="PPR" evidence="2">
    <location>
        <begin position="167"/>
        <end position="201"/>
    </location>
</feature>
<dbReference type="EMBL" id="JADGMS010000010">
    <property type="protein sequence ID" value="KAF9673304.1"/>
    <property type="molecule type" value="Genomic_DNA"/>
</dbReference>
<feature type="repeat" description="PPR" evidence="2">
    <location>
        <begin position="268"/>
        <end position="298"/>
    </location>
</feature>
<keyword evidence="6" id="KW-1185">Reference proteome</keyword>
<dbReference type="Pfam" id="PF20431">
    <property type="entry name" value="E_motif"/>
    <property type="match status" value="1"/>
</dbReference>
<dbReference type="PROSITE" id="PS50076">
    <property type="entry name" value="DNAJ_2"/>
    <property type="match status" value="1"/>
</dbReference>
<dbReference type="Pfam" id="PF01535">
    <property type="entry name" value="PPR"/>
    <property type="match status" value="3"/>
</dbReference>
<dbReference type="FunFam" id="1.25.40.10:FF:000090">
    <property type="entry name" value="Pentatricopeptide repeat-containing protein, chloroplastic"/>
    <property type="match status" value="1"/>
</dbReference>
<feature type="compositionally biased region" description="Polar residues" evidence="3">
    <location>
        <begin position="843"/>
        <end position="861"/>
    </location>
</feature>
<dbReference type="InterPro" id="IPR046848">
    <property type="entry name" value="E_motif"/>
</dbReference>
<dbReference type="PANTHER" id="PTHR45089:SF24">
    <property type="entry name" value="DNAJ HEAT SHOCK N-TERMINAL DOMAIN-CONTAINING PROTEIN"/>
    <property type="match status" value="1"/>
</dbReference>
<feature type="repeat" description="PPR" evidence="2">
    <location>
        <begin position="136"/>
        <end position="166"/>
    </location>
</feature>
<dbReference type="Gene3D" id="1.25.40.10">
    <property type="entry name" value="Tetratricopeptide repeat domain"/>
    <property type="match status" value="4"/>
</dbReference>
<dbReference type="CDD" id="cd06257">
    <property type="entry name" value="DnaJ"/>
    <property type="match status" value="1"/>
</dbReference>
<comment type="caution">
    <text evidence="5">The sequence shown here is derived from an EMBL/GenBank/DDBJ whole genome shotgun (WGS) entry which is preliminary data.</text>
</comment>